<feature type="transmembrane region" description="Helical" evidence="6">
    <location>
        <begin position="106"/>
        <end position="123"/>
    </location>
</feature>
<evidence type="ECO:0000256" key="3">
    <source>
        <dbReference type="ARBA" id="ARBA00022692"/>
    </source>
</evidence>
<evidence type="ECO:0000256" key="4">
    <source>
        <dbReference type="ARBA" id="ARBA00022989"/>
    </source>
</evidence>
<feature type="transmembrane region" description="Helical" evidence="6">
    <location>
        <begin position="334"/>
        <end position="359"/>
    </location>
</feature>
<dbReference type="OrthoDB" id="9787815at2"/>
<keyword evidence="3 6" id="KW-0812">Transmembrane</keyword>
<comment type="caution">
    <text evidence="7">The sequence shown here is derived from an EMBL/GenBank/DDBJ whole genome shotgun (WGS) entry which is preliminary data.</text>
</comment>
<evidence type="ECO:0000256" key="6">
    <source>
        <dbReference type="SAM" id="Phobius"/>
    </source>
</evidence>
<keyword evidence="2" id="KW-0813">Transport</keyword>
<proteinExistence type="predicted"/>
<dbReference type="AlphaFoldDB" id="A0A246ISR6"/>
<feature type="transmembrane region" description="Helical" evidence="6">
    <location>
        <begin position="230"/>
        <end position="249"/>
    </location>
</feature>
<sequence length="446" mass="48269">MSQPKNPPATDVSGRSPIRWVPSLYLAQGMQFFVVMLIAGLMFKNMGVANDQIARWTGVLGLAWAFKPLWSPFLELARSKKLIVVAMQFTGAAGLALMTVALQLPMWFAASIAVLFLLAYASATHDIACDGLYMASLDDRQQAVYAGWQGAFFNASKFLTLGGLLVLAGTLERSMGVMNAWSVIFGLLAVLLFLLASYNAYALPGALNTDHGDLTAAGVWRTLREVIADFLKKPGIWLAILFIVMFRFAEGQVQTIGPLFLIEARDKGGLGLTTEQVGGVYGTVGTAAFLVGSIVGGYFTSWLRLRRAMPFLILAMAVPNATFYYLAVTMPADLWHVGLAVAIEMLGYGFGFVGMILYIMQAVAPGRYQTAHYALGSGVMQLGFIFSKTISGDIQLAMGYEHFFMWTIACGVPALILLPFVRLPGKKQEKNGTSDNQATAPVESAT</sequence>
<feature type="transmembrane region" description="Helical" evidence="6">
    <location>
        <begin position="311"/>
        <end position="328"/>
    </location>
</feature>
<gene>
    <name evidence="7" type="ORF">CDN99_27605</name>
</gene>
<accession>A0A246ISR6</accession>
<dbReference type="InterPro" id="IPR011701">
    <property type="entry name" value="MFS"/>
</dbReference>
<dbReference type="RefSeq" id="WP_088388871.1">
    <property type="nucleotide sequence ID" value="NZ_NIOF01000029.1"/>
</dbReference>
<dbReference type="PANTHER" id="PTHR12778:SF10">
    <property type="entry name" value="MAJOR FACILITATOR SUPERFAMILY DOMAIN-CONTAINING PROTEIN 3"/>
    <property type="match status" value="1"/>
</dbReference>
<feature type="transmembrane region" description="Helical" evidence="6">
    <location>
        <begin position="82"/>
        <end position="100"/>
    </location>
</feature>
<feature type="transmembrane region" description="Helical" evidence="6">
    <location>
        <begin position="403"/>
        <end position="421"/>
    </location>
</feature>
<feature type="transmembrane region" description="Helical" evidence="6">
    <location>
        <begin position="144"/>
        <end position="168"/>
    </location>
</feature>
<feature type="transmembrane region" description="Helical" evidence="6">
    <location>
        <begin position="280"/>
        <end position="299"/>
    </location>
</feature>
<dbReference type="Gene3D" id="1.20.1250.20">
    <property type="entry name" value="MFS general substrate transporter like domains"/>
    <property type="match status" value="1"/>
</dbReference>
<dbReference type="SUPFAM" id="SSF103473">
    <property type="entry name" value="MFS general substrate transporter"/>
    <property type="match status" value="1"/>
</dbReference>
<keyword evidence="5 6" id="KW-0472">Membrane</keyword>
<reference evidence="7 8" key="1">
    <citation type="journal article" date="2008" name="Int. J. Syst. Evol. Microbiol.">
        <title>Description of Roseateles aquatilis sp. nov. and Roseateles terrae sp. nov., in the class Betaproteobacteria, and emended description of the genus Roseateles.</title>
        <authorList>
            <person name="Gomila M."/>
            <person name="Bowien B."/>
            <person name="Falsen E."/>
            <person name="Moore E.R."/>
            <person name="Lalucat J."/>
        </authorList>
    </citation>
    <scope>NUCLEOTIDE SEQUENCE [LARGE SCALE GENOMIC DNA]</scope>
    <source>
        <strain evidence="7 8">CCUG 48205</strain>
    </source>
</reference>
<dbReference type="InterPro" id="IPR004752">
    <property type="entry name" value="AmpG_permease/AT-1"/>
</dbReference>
<dbReference type="Proteomes" id="UP000197468">
    <property type="component" value="Unassembled WGS sequence"/>
</dbReference>
<keyword evidence="8" id="KW-1185">Reference proteome</keyword>
<evidence type="ECO:0000313" key="7">
    <source>
        <dbReference type="EMBL" id="OWQ82954.1"/>
    </source>
</evidence>
<evidence type="ECO:0000313" key="8">
    <source>
        <dbReference type="Proteomes" id="UP000197468"/>
    </source>
</evidence>
<evidence type="ECO:0000256" key="5">
    <source>
        <dbReference type="ARBA" id="ARBA00023136"/>
    </source>
</evidence>
<comment type="subcellular location">
    <subcellularLocation>
        <location evidence="1">Membrane</location>
        <topology evidence="1">Multi-pass membrane protein</topology>
    </subcellularLocation>
</comment>
<keyword evidence="4 6" id="KW-1133">Transmembrane helix</keyword>
<dbReference type="EMBL" id="NIOF01000029">
    <property type="protein sequence ID" value="OWQ82954.1"/>
    <property type="molecule type" value="Genomic_DNA"/>
</dbReference>
<dbReference type="InterPro" id="IPR036259">
    <property type="entry name" value="MFS_trans_sf"/>
</dbReference>
<protein>
    <submittedName>
        <fullName evidence="7">MFS transporter</fullName>
    </submittedName>
</protein>
<evidence type="ECO:0000256" key="1">
    <source>
        <dbReference type="ARBA" id="ARBA00004141"/>
    </source>
</evidence>
<evidence type="ECO:0000256" key="2">
    <source>
        <dbReference type="ARBA" id="ARBA00022448"/>
    </source>
</evidence>
<feature type="transmembrane region" description="Helical" evidence="6">
    <location>
        <begin position="20"/>
        <end position="41"/>
    </location>
</feature>
<feature type="transmembrane region" description="Helical" evidence="6">
    <location>
        <begin position="53"/>
        <end position="70"/>
    </location>
</feature>
<dbReference type="Pfam" id="PF07690">
    <property type="entry name" value="MFS_1"/>
    <property type="match status" value="1"/>
</dbReference>
<name>A0A246ISR6_9BURK</name>
<dbReference type="PANTHER" id="PTHR12778">
    <property type="entry name" value="SOLUTE CARRIER FAMILY 33 ACETYL-COA TRANSPORTER -RELATED"/>
    <property type="match status" value="1"/>
</dbReference>
<dbReference type="GO" id="GO:0016020">
    <property type="term" value="C:membrane"/>
    <property type="evidence" value="ECO:0007669"/>
    <property type="project" value="UniProtKB-SubCell"/>
</dbReference>
<organism evidence="7 8">
    <name type="scientific">Roseateles aquatilis</name>
    <dbReference type="NCBI Taxonomy" id="431061"/>
    <lineage>
        <taxon>Bacteria</taxon>
        <taxon>Pseudomonadati</taxon>
        <taxon>Pseudomonadota</taxon>
        <taxon>Betaproteobacteria</taxon>
        <taxon>Burkholderiales</taxon>
        <taxon>Sphaerotilaceae</taxon>
        <taxon>Roseateles</taxon>
    </lineage>
</organism>
<feature type="transmembrane region" description="Helical" evidence="6">
    <location>
        <begin position="180"/>
        <end position="201"/>
    </location>
</feature>
<feature type="transmembrane region" description="Helical" evidence="6">
    <location>
        <begin position="371"/>
        <end position="391"/>
    </location>
</feature>
<dbReference type="GO" id="GO:0022857">
    <property type="term" value="F:transmembrane transporter activity"/>
    <property type="evidence" value="ECO:0007669"/>
    <property type="project" value="InterPro"/>
</dbReference>